<evidence type="ECO:0000256" key="2">
    <source>
        <dbReference type="ARBA" id="ARBA00023157"/>
    </source>
</evidence>
<dbReference type="PANTHER" id="PTHR24251:SF30">
    <property type="entry name" value="MEMBRANE FRIZZLED-RELATED PROTEIN"/>
    <property type="match status" value="1"/>
</dbReference>
<protein>
    <recommendedName>
        <fullName evidence="4">CUB domain-containing protein</fullName>
    </recommendedName>
</protein>
<dbReference type="PANTHER" id="PTHR24251">
    <property type="entry name" value="OVOCHYMASE-RELATED"/>
    <property type="match status" value="1"/>
</dbReference>
<evidence type="ECO:0000259" key="4">
    <source>
        <dbReference type="PROSITE" id="PS01180"/>
    </source>
</evidence>
<dbReference type="Pfam" id="PF00431">
    <property type="entry name" value="CUB"/>
    <property type="match status" value="1"/>
</dbReference>
<dbReference type="PROSITE" id="PS01180">
    <property type="entry name" value="CUB"/>
    <property type="match status" value="1"/>
</dbReference>
<evidence type="ECO:0000256" key="3">
    <source>
        <dbReference type="PROSITE-ProRule" id="PRU00059"/>
    </source>
</evidence>
<organism evidence="5 6">
    <name type="scientific">Scophthalmus maximus</name>
    <name type="common">Turbot</name>
    <name type="synonym">Psetta maxima</name>
    <dbReference type="NCBI Taxonomy" id="52904"/>
    <lineage>
        <taxon>Eukaryota</taxon>
        <taxon>Metazoa</taxon>
        <taxon>Chordata</taxon>
        <taxon>Craniata</taxon>
        <taxon>Vertebrata</taxon>
        <taxon>Euteleostomi</taxon>
        <taxon>Actinopterygii</taxon>
        <taxon>Neopterygii</taxon>
        <taxon>Teleostei</taxon>
        <taxon>Neoteleostei</taxon>
        <taxon>Acanthomorphata</taxon>
        <taxon>Carangaria</taxon>
        <taxon>Pleuronectiformes</taxon>
        <taxon>Pleuronectoidei</taxon>
        <taxon>Scophthalmidae</taxon>
        <taxon>Scophthalmus</taxon>
    </lineage>
</organism>
<dbReference type="Ensembl" id="ENSSMAT00000055141.1">
    <property type="protein sequence ID" value="ENSSMAP00000036691.1"/>
    <property type="gene ID" value="ENSSMAG00000035722.1"/>
</dbReference>
<comment type="caution">
    <text evidence="3">Lacks conserved residue(s) required for the propagation of feature annotation.</text>
</comment>
<dbReference type="SUPFAM" id="SSF49854">
    <property type="entry name" value="Spermadhesin, CUB domain"/>
    <property type="match status" value="1"/>
</dbReference>
<name>A0A8D3BNT3_SCOMX</name>
<accession>A0A8D3BNT3</accession>
<evidence type="ECO:0000313" key="5">
    <source>
        <dbReference type="Ensembl" id="ENSSMAP00000036691.1"/>
    </source>
</evidence>
<reference evidence="5" key="1">
    <citation type="submission" date="2023-05" db="EMBL/GenBank/DDBJ databases">
        <title>High-quality long-read genome of Scophthalmus maximus.</title>
        <authorList>
            <person name="Lien S."/>
            <person name="Martinez P."/>
        </authorList>
    </citation>
    <scope>NUCLEOTIDE SEQUENCE [LARGE SCALE GENOMIC DNA]</scope>
</reference>
<proteinExistence type="predicted"/>
<dbReference type="Proteomes" id="UP000694558">
    <property type="component" value="Chromosome 3"/>
</dbReference>
<dbReference type="InterPro" id="IPR000859">
    <property type="entry name" value="CUB_dom"/>
</dbReference>
<dbReference type="Gene3D" id="2.60.120.290">
    <property type="entry name" value="Spermadhesin, CUB domain"/>
    <property type="match status" value="1"/>
</dbReference>
<dbReference type="InterPro" id="IPR035914">
    <property type="entry name" value="Sperma_CUB_dom_sf"/>
</dbReference>
<dbReference type="CDD" id="cd00041">
    <property type="entry name" value="CUB"/>
    <property type="match status" value="1"/>
</dbReference>
<evidence type="ECO:0000313" key="6">
    <source>
        <dbReference type="Proteomes" id="UP000694558"/>
    </source>
</evidence>
<evidence type="ECO:0000256" key="1">
    <source>
        <dbReference type="ARBA" id="ARBA00022737"/>
    </source>
</evidence>
<dbReference type="SMART" id="SM00042">
    <property type="entry name" value="CUB"/>
    <property type="match status" value="1"/>
</dbReference>
<reference evidence="5" key="2">
    <citation type="submission" date="2025-08" db="UniProtKB">
        <authorList>
            <consortium name="Ensembl"/>
        </authorList>
    </citation>
    <scope>IDENTIFICATION</scope>
</reference>
<sequence>MRLQGPGCGWGVVVVSAAALLLLTALGLALALVLTRESPLAPRTARCGGVLTDSEGSFSSPNHPGSYPPNSLCVWVIRVPPPSTVQVHVSSLSVEGPSPCLFDWLEVQEQTERSSVVTRLVKRQQSATTQTLSGHPSLSTPDTTCTLHFIFCFGLPQHSYVALIVSLVSTISPKSVQDYEALLGTEGTCGYFDLWVICILGKCRNNCKIVT</sequence>
<keyword evidence="2" id="KW-1015">Disulfide bond</keyword>
<keyword evidence="1" id="KW-0677">Repeat</keyword>
<feature type="domain" description="CUB" evidence="4">
    <location>
        <begin position="47"/>
        <end position="167"/>
    </location>
</feature>
<dbReference type="AlphaFoldDB" id="A0A8D3BNT3"/>